<dbReference type="GO" id="GO:0030119">
    <property type="term" value="C:AP-type membrane coat adaptor complex"/>
    <property type="evidence" value="ECO:0007669"/>
    <property type="project" value="TreeGrafter"/>
</dbReference>
<feature type="compositionally biased region" description="Pro residues" evidence="1">
    <location>
        <begin position="7"/>
        <end position="19"/>
    </location>
</feature>
<dbReference type="InterPro" id="IPR048979">
    <property type="entry name" value="AP5B1_middle"/>
</dbReference>
<evidence type="ECO:0000313" key="4">
    <source>
        <dbReference type="EMBL" id="KAK9913210.1"/>
    </source>
</evidence>
<reference evidence="4 5" key="1">
    <citation type="journal article" date="2023" name="G3 (Bethesda)">
        <title>A chromosome-length genome assembly and annotation of blackberry (Rubus argutus, cv. 'Hillquist').</title>
        <authorList>
            <person name="Bruna T."/>
            <person name="Aryal R."/>
            <person name="Dudchenko O."/>
            <person name="Sargent D.J."/>
            <person name="Mead D."/>
            <person name="Buti M."/>
            <person name="Cavallini A."/>
            <person name="Hytonen T."/>
            <person name="Andres J."/>
            <person name="Pham M."/>
            <person name="Weisz D."/>
            <person name="Mascagni F."/>
            <person name="Usai G."/>
            <person name="Natali L."/>
            <person name="Bassil N."/>
            <person name="Fernandez G.E."/>
            <person name="Lomsadze A."/>
            <person name="Armour M."/>
            <person name="Olukolu B."/>
            <person name="Poorten T."/>
            <person name="Britton C."/>
            <person name="Davik J."/>
            <person name="Ashrafi H."/>
            <person name="Aiden E.L."/>
            <person name="Borodovsky M."/>
            <person name="Worthington M."/>
        </authorList>
    </citation>
    <scope>NUCLEOTIDE SEQUENCE [LARGE SCALE GENOMIC DNA]</scope>
    <source>
        <strain evidence="4">PI 553951</strain>
    </source>
</reference>
<dbReference type="EMBL" id="JBEDUW010000007">
    <property type="protein sequence ID" value="KAK9913210.1"/>
    <property type="molecule type" value="Genomic_DNA"/>
</dbReference>
<dbReference type="InterPro" id="IPR038741">
    <property type="entry name" value="AP5B1"/>
</dbReference>
<organism evidence="4 5">
    <name type="scientific">Rubus argutus</name>
    <name type="common">Southern blackberry</name>
    <dbReference type="NCBI Taxonomy" id="59490"/>
    <lineage>
        <taxon>Eukaryota</taxon>
        <taxon>Viridiplantae</taxon>
        <taxon>Streptophyta</taxon>
        <taxon>Embryophyta</taxon>
        <taxon>Tracheophyta</taxon>
        <taxon>Spermatophyta</taxon>
        <taxon>Magnoliopsida</taxon>
        <taxon>eudicotyledons</taxon>
        <taxon>Gunneridae</taxon>
        <taxon>Pentapetalae</taxon>
        <taxon>rosids</taxon>
        <taxon>fabids</taxon>
        <taxon>Rosales</taxon>
        <taxon>Rosaceae</taxon>
        <taxon>Rosoideae</taxon>
        <taxon>Rosoideae incertae sedis</taxon>
        <taxon>Rubus</taxon>
    </lineage>
</organism>
<name>A0AAW1W390_RUBAR</name>
<evidence type="ECO:0000313" key="5">
    <source>
        <dbReference type="Proteomes" id="UP001457282"/>
    </source>
</evidence>
<evidence type="ECO:0000256" key="1">
    <source>
        <dbReference type="SAM" id="MobiDB-lite"/>
    </source>
</evidence>
<sequence length="1121" mass="125010">MTDKPPEPSPSPSPPPPLKPLSLQDWESLIDDFQHGGARRDRWTSAHPILIDQALSSLNKRDFPLKLQLIVFLEEFSDPLFTSDPDSLPKTLHRLIETLRALIQTPADGVHVTFALKEQMMLSVTAIVIAADYMLDGLVELLLTVINRPNHGFDRQARALACECLRELEKSYPCLLSDIGGHLWSLCQSERTHAAQSYILLFTTVVHNIVAKKLSVSILNTTVPLVPFSAPQVLVNSSGKESSGGLNYKELRRAMSFLLEWPQVLTPCGMVEFLALIMPVAMALELQASMLKVQFFGMIYSSDPLLCHVVLTMYPPFLDAFDGQEGRIASRLMLLSRETQHHLVFRLLGLHWLLGFSELVLRREVRKLKAIVDMGLRFYPSVFDPLALKALKLDLLAFCSICVDMLKLEGASGEDTGNDKLVVKVFQDGLVSVSAFKWLPPSSMETAVAFRTLHRFLIGASSHSDNDPSTTRSLMDSTTFTSIQGMLVDLMLECRRLVPVIVALTDRLFGCPKHHWLGERLLQSFDQHLLPKVKLDYTLVSCFPIFDKIAESDTIPPRGLLELLTKFMAFLVVKHGPYTGLRSWSQGSRVLGICRTFLMHHHSSRLFLRLSRLFAFTCLYFPDLEVRDNARIYLRLLICVPGKKLRDMLNLGEELGISPSALPSFNIQSPMSADNIKKSRNISSYIHLERVIPLLVKQFWSLSLSSFGFGNNDSGYLEGIRDSEPIIEETETDSSSNIYISPEAERIDRPQEPLRVMDAKISEILVALRMHFSCIPDFRHMPGLKVRISCSLRFESDTLSRIWGLDSPTGVLGELDALPALYATVLNFSSSAPYGSIASYHIPFLLGEPSRKTDISDQAASLAIVPVENGSGEEESLRAPVMIELEPREPTPGLIDVSIETNAENGHIIRGRLHSITIGIEDMFLKAVVPPGIPEEASPGYYLDLFSALWEACGNSNTGRETFPLKGGKGVAAIAGTRSVKLLEVPSSSVIQATERYLAPFVVSVLGEPLVSLVRDGGIIRDIIWKDEASDYALDITSSGTDFDRGPLPLTYTDDVDEMDSLVNIRKKNVGCFLILIFLPPRFHLLFQMEVCDVSTLVRIRTDHWPCLAYTDDYLEALFLA</sequence>
<evidence type="ECO:0008006" key="6">
    <source>
        <dbReference type="Google" id="ProtNLM"/>
    </source>
</evidence>
<proteinExistence type="predicted"/>
<gene>
    <name evidence="4" type="ORF">M0R45_037033</name>
</gene>
<dbReference type="AlphaFoldDB" id="A0AAW1W390"/>
<keyword evidence="5" id="KW-1185">Reference proteome</keyword>
<feature type="domain" description="AP5B1 middle" evidence="2">
    <location>
        <begin position="248"/>
        <end position="645"/>
    </location>
</feature>
<feature type="region of interest" description="Disordered" evidence="1">
    <location>
        <begin position="1"/>
        <end position="21"/>
    </location>
</feature>
<evidence type="ECO:0000259" key="2">
    <source>
        <dbReference type="Pfam" id="PF21588"/>
    </source>
</evidence>
<dbReference type="PANTHER" id="PTHR34033">
    <property type="entry name" value="AP-5 COMPLEX SUBUNIT BETA-1"/>
    <property type="match status" value="1"/>
</dbReference>
<feature type="domain" description="AP5B1 C-terminal" evidence="3">
    <location>
        <begin position="1069"/>
        <end position="1117"/>
    </location>
</feature>
<dbReference type="Pfam" id="PF21588">
    <property type="entry name" value="AP5B1_middle"/>
    <property type="match status" value="1"/>
</dbReference>
<accession>A0AAW1W390</accession>
<dbReference type="Pfam" id="PF21590">
    <property type="entry name" value="AP5B1_C"/>
    <property type="match status" value="1"/>
</dbReference>
<dbReference type="GO" id="GO:0016197">
    <property type="term" value="P:endosomal transport"/>
    <property type="evidence" value="ECO:0007669"/>
    <property type="project" value="InterPro"/>
</dbReference>
<dbReference type="PANTHER" id="PTHR34033:SF1">
    <property type="entry name" value="AP-5 COMPLEX SUBUNIT BETA-1"/>
    <property type="match status" value="1"/>
</dbReference>
<dbReference type="Proteomes" id="UP001457282">
    <property type="component" value="Unassembled WGS sequence"/>
</dbReference>
<comment type="caution">
    <text evidence="4">The sequence shown here is derived from an EMBL/GenBank/DDBJ whole genome shotgun (WGS) entry which is preliminary data.</text>
</comment>
<dbReference type="InterPro" id="IPR048981">
    <property type="entry name" value="AP5B1_C"/>
</dbReference>
<protein>
    <recommendedName>
        <fullName evidence="6">Adaptor-related protein complex 5 beta subunit</fullName>
    </recommendedName>
</protein>
<evidence type="ECO:0000259" key="3">
    <source>
        <dbReference type="Pfam" id="PF21590"/>
    </source>
</evidence>